<organism evidence="7 8">
    <name type="scientific">candidate division TA06 bacterium 34_109</name>
    <dbReference type="NCBI Taxonomy" id="1635277"/>
    <lineage>
        <taxon>Bacteria</taxon>
        <taxon>Bacteria division TA06</taxon>
    </lineage>
</organism>
<keyword evidence="4 5" id="KW-0720">Serine protease</keyword>
<dbReference type="GO" id="GO:0004252">
    <property type="term" value="F:serine-type endopeptidase activity"/>
    <property type="evidence" value="ECO:0007669"/>
    <property type="project" value="UniProtKB-UniRule"/>
</dbReference>
<evidence type="ECO:0000256" key="4">
    <source>
        <dbReference type="ARBA" id="ARBA00022825"/>
    </source>
</evidence>
<feature type="domain" description="Peptidase S8/S53" evidence="6">
    <location>
        <begin position="107"/>
        <end position="399"/>
    </location>
</feature>
<feature type="active site" description="Charge relay system" evidence="5">
    <location>
        <position position="116"/>
    </location>
</feature>
<dbReference type="Gene3D" id="3.40.50.200">
    <property type="entry name" value="Peptidase S8/S53 domain"/>
    <property type="match status" value="1"/>
</dbReference>
<name>A0A117M6P4_UNCT6</name>
<accession>A0A117M6P4</accession>
<gene>
    <name evidence="7" type="ORF">XE03_0769</name>
</gene>
<dbReference type="Proteomes" id="UP000053467">
    <property type="component" value="Unassembled WGS sequence"/>
</dbReference>
<keyword evidence="2 5" id="KW-0645">Protease</keyword>
<dbReference type="PANTHER" id="PTHR43806">
    <property type="entry name" value="PEPTIDASE S8"/>
    <property type="match status" value="1"/>
</dbReference>
<dbReference type="InterPro" id="IPR036852">
    <property type="entry name" value="Peptidase_S8/S53_dom_sf"/>
</dbReference>
<evidence type="ECO:0000256" key="5">
    <source>
        <dbReference type="PROSITE-ProRule" id="PRU01240"/>
    </source>
</evidence>
<reference evidence="8" key="1">
    <citation type="journal article" date="2015" name="MBio">
        <title>Genome-Resolved Metagenomic Analysis Reveals Roles for Candidate Phyla and Other Microbial Community Members in Biogeochemical Transformations in Oil Reservoirs.</title>
        <authorList>
            <person name="Hu P."/>
            <person name="Tom L."/>
            <person name="Singh A."/>
            <person name="Thomas B.C."/>
            <person name="Baker B.J."/>
            <person name="Piceno Y.M."/>
            <person name="Andersen G.L."/>
            <person name="Banfield J.F."/>
        </authorList>
    </citation>
    <scope>NUCLEOTIDE SEQUENCE [LARGE SCALE GENOMIC DNA]</scope>
</reference>
<dbReference type="PROSITE" id="PS00137">
    <property type="entry name" value="SUBTILASE_HIS"/>
    <property type="match status" value="1"/>
</dbReference>
<dbReference type="InterPro" id="IPR050131">
    <property type="entry name" value="Peptidase_S8_subtilisin-like"/>
</dbReference>
<dbReference type="PRINTS" id="PR00723">
    <property type="entry name" value="SUBTILISIN"/>
</dbReference>
<comment type="caution">
    <text evidence="7">The sequence shown here is derived from an EMBL/GenBank/DDBJ whole genome shotgun (WGS) entry which is preliminary data.</text>
</comment>
<keyword evidence="3 5" id="KW-0378">Hydrolase</keyword>
<sequence>MKYFKIFIFCFFISSFLNGERILVIFKNLPKNLETKNLIKKNEKYKFIVLDSDVESAKELFPDAISVCKEPKVKAFYDPNDTYFSYQWSLSEKHYNLSYILDSKVDGDGVRIGILDTGCAYEDFSIPSNESSLVTSTDGKYHKFSDFDNINFILPYDFVNDENHPNDMNGHGTAVTSVIASHINNSFATAGIVSSPTVLVLRVLDEKGEGNLTDIVDAIEYGVANGCKVLNLSLGGPAGDSTGWTPLHQAIINARNNGVAVVCASGNEGVGQLSYPAGFEEAISCGAVDYNFTRTYYSQYGTNLDFVAPGGVVYQDNNGDGDYDGGILAPMIEITDSLANVSNFYLYWLEGTSFSTPHLSSLFALMFSIGYNLEEIVDIFISNALDLGNSGYDSEYGYGYVKPDYIFKQDILTKSINYSSLSNLITFSFFIKNDSIIIDSFKLKSLFKDEILNYQKDGKIYTIDLSVEKSGIYNLTLYGKKDGTPFLQEKSFGLKNVLDNSTFIFGGDMTLSSNNSFLLFDDSNSIKIKTDSKVKITKYSNESERLKVFSNDVEIPVIRYEDRVEFYVDKDSYLRFFISNEKYEVFKNTKTFLLKDKELNWTGEEYFIFDRSGRIVEKGISKKVSFKNLPYGIYFLKGKDILWKIVKLF</sequence>
<evidence type="ECO:0000256" key="1">
    <source>
        <dbReference type="ARBA" id="ARBA00011073"/>
    </source>
</evidence>
<dbReference type="SUPFAM" id="SSF52743">
    <property type="entry name" value="Subtilisin-like"/>
    <property type="match status" value="1"/>
</dbReference>
<evidence type="ECO:0000313" key="8">
    <source>
        <dbReference type="Proteomes" id="UP000053467"/>
    </source>
</evidence>
<dbReference type="AlphaFoldDB" id="A0A117M6P4"/>
<evidence type="ECO:0000259" key="6">
    <source>
        <dbReference type="Pfam" id="PF00082"/>
    </source>
</evidence>
<feature type="active site" description="Charge relay system" evidence="5">
    <location>
        <position position="353"/>
    </location>
</feature>
<dbReference type="InterPro" id="IPR000209">
    <property type="entry name" value="Peptidase_S8/S53_dom"/>
</dbReference>
<dbReference type="PANTHER" id="PTHR43806:SF11">
    <property type="entry name" value="CEREVISIN-RELATED"/>
    <property type="match status" value="1"/>
</dbReference>
<proteinExistence type="inferred from homology"/>
<dbReference type="PATRIC" id="fig|1635277.3.peg.1861"/>
<comment type="similarity">
    <text evidence="1 5">Belongs to the peptidase S8 family.</text>
</comment>
<dbReference type="GO" id="GO:0006508">
    <property type="term" value="P:proteolysis"/>
    <property type="evidence" value="ECO:0007669"/>
    <property type="project" value="UniProtKB-KW"/>
</dbReference>
<dbReference type="Pfam" id="PF00082">
    <property type="entry name" value="Peptidase_S8"/>
    <property type="match status" value="1"/>
</dbReference>
<dbReference type="InterPro" id="IPR022398">
    <property type="entry name" value="Peptidase_S8_His-AS"/>
</dbReference>
<protein>
    <submittedName>
        <fullName evidence="7">Putative S8 family peptidase</fullName>
    </submittedName>
</protein>
<dbReference type="EMBL" id="LGGX01000005">
    <property type="protein sequence ID" value="KUK87371.1"/>
    <property type="molecule type" value="Genomic_DNA"/>
</dbReference>
<dbReference type="InterPro" id="IPR015500">
    <property type="entry name" value="Peptidase_S8_subtilisin-rel"/>
</dbReference>
<evidence type="ECO:0000313" key="7">
    <source>
        <dbReference type="EMBL" id="KUK87371.1"/>
    </source>
</evidence>
<feature type="active site" description="Charge relay system" evidence="5">
    <location>
        <position position="171"/>
    </location>
</feature>
<dbReference type="PROSITE" id="PS51892">
    <property type="entry name" value="SUBTILASE"/>
    <property type="match status" value="1"/>
</dbReference>
<evidence type="ECO:0000256" key="2">
    <source>
        <dbReference type="ARBA" id="ARBA00022670"/>
    </source>
</evidence>
<evidence type="ECO:0000256" key="3">
    <source>
        <dbReference type="ARBA" id="ARBA00022801"/>
    </source>
</evidence>